<accession>A0AAV7DY80</accession>
<dbReference type="Proteomes" id="UP000825729">
    <property type="component" value="Unassembled WGS sequence"/>
</dbReference>
<dbReference type="AlphaFoldDB" id="A0AAV7DY80"/>
<feature type="chain" id="PRO_5044023497" evidence="1">
    <location>
        <begin position="27"/>
        <end position="134"/>
    </location>
</feature>
<feature type="signal peptide" evidence="1">
    <location>
        <begin position="1"/>
        <end position="26"/>
    </location>
</feature>
<gene>
    <name evidence="2" type="ORF">H6P81_017439</name>
</gene>
<comment type="caution">
    <text evidence="2">The sequence shown here is derived from an EMBL/GenBank/DDBJ whole genome shotgun (WGS) entry which is preliminary data.</text>
</comment>
<proteinExistence type="predicted"/>
<dbReference type="EMBL" id="JAINDJ010000007">
    <property type="protein sequence ID" value="KAG9441585.1"/>
    <property type="molecule type" value="Genomic_DNA"/>
</dbReference>
<keyword evidence="3" id="KW-1185">Reference proteome</keyword>
<evidence type="ECO:0000313" key="3">
    <source>
        <dbReference type="Proteomes" id="UP000825729"/>
    </source>
</evidence>
<evidence type="ECO:0000313" key="2">
    <source>
        <dbReference type="EMBL" id="KAG9441585.1"/>
    </source>
</evidence>
<keyword evidence="1" id="KW-0732">Signal</keyword>
<sequence>MEYNSSRALLAVLVVGFIVFEGGVAGRSECEIEVRLGRGGRSCLKSKIVPLMILRGKVPQTRKERKVVLDSKERYRVSSQWELSDHERKVRLARAVRSRKAKATSTRNSRQLTQTRIMYIVPCDMGQNNYSLLD</sequence>
<name>A0AAV7DY80_ARIFI</name>
<protein>
    <submittedName>
        <fullName evidence="2">Uncharacterized protein</fullName>
    </submittedName>
</protein>
<organism evidence="2 3">
    <name type="scientific">Aristolochia fimbriata</name>
    <name type="common">White veined hardy Dutchman's pipe vine</name>
    <dbReference type="NCBI Taxonomy" id="158543"/>
    <lineage>
        <taxon>Eukaryota</taxon>
        <taxon>Viridiplantae</taxon>
        <taxon>Streptophyta</taxon>
        <taxon>Embryophyta</taxon>
        <taxon>Tracheophyta</taxon>
        <taxon>Spermatophyta</taxon>
        <taxon>Magnoliopsida</taxon>
        <taxon>Magnoliidae</taxon>
        <taxon>Piperales</taxon>
        <taxon>Aristolochiaceae</taxon>
        <taxon>Aristolochia</taxon>
    </lineage>
</organism>
<evidence type="ECO:0000256" key="1">
    <source>
        <dbReference type="SAM" id="SignalP"/>
    </source>
</evidence>
<reference evidence="2 3" key="1">
    <citation type="submission" date="2021-07" db="EMBL/GenBank/DDBJ databases">
        <title>The Aristolochia fimbriata genome: insights into angiosperm evolution, floral development and chemical biosynthesis.</title>
        <authorList>
            <person name="Jiao Y."/>
        </authorList>
    </citation>
    <scope>NUCLEOTIDE SEQUENCE [LARGE SCALE GENOMIC DNA]</scope>
    <source>
        <strain evidence="2">IBCAS-2021</strain>
        <tissue evidence="2">Leaf</tissue>
    </source>
</reference>